<accession>A0A0C9X8X4</accession>
<evidence type="ECO:0000256" key="1">
    <source>
        <dbReference type="SAM" id="Phobius"/>
    </source>
</evidence>
<sequence>MGRSCIWGSLLRASCTLIPPPRINDVFDVNSYAWSSIEHHIWSRHHMRRMVCFKIQLGRPTDIHRSYFFFYCTSQRMYLSAHVPGLCMFISALTLMLFLRLVAFNAWPDGVVSL</sequence>
<reference evidence="3" key="2">
    <citation type="submission" date="2015-01" db="EMBL/GenBank/DDBJ databases">
        <title>Evolutionary Origins and Diversification of the Mycorrhizal Mutualists.</title>
        <authorList>
            <consortium name="DOE Joint Genome Institute"/>
            <consortium name="Mycorrhizal Genomics Consortium"/>
            <person name="Kohler A."/>
            <person name="Kuo A."/>
            <person name="Nagy L.G."/>
            <person name="Floudas D."/>
            <person name="Copeland A."/>
            <person name="Barry K.W."/>
            <person name="Cichocki N."/>
            <person name="Veneault-Fourrey C."/>
            <person name="LaButti K."/>
            <person name="Lindquist E.A."/>
            <person name="Lipzen A."/>
            <person name="Lundell T."/>
            <person name="Morin E."/>
            <person name="Murat C."/>
            <person name="Riley R."/>
            <person name="Ohm R."/>
            <person name="Sun H."/>
            <person name="Tunlid A."/>
            <person name="Henrissat B."/>
            <person name="Grigoriev I.V."/>
            <person name="Hibbett D.S."/>
            <person name="Martin F."/>
        </authorList>
    </citation>
    <scope>NUCLEOTIDE SEQUENCE [LARGE SCALE GENOMIC DNA]</scope>
    <source>
        <strain evidence="3">LaAM-08-1</strain>
    </source>
</reference>
<keyword evidence="1" id="KW-0812">Transmembrane</keyword>
<dbReference type="EMBL" id="KN838682">
    <property type="protein sequence ID" value="KIJ97863.1"/>
    <property type="molecule type" value="Genomic_DNA"/>
</dbReference>
<dbReference type="OrthoDB" id="2642524at2759"/>
<keyword evidence="3" id="KW-1185">Reference proteome</keyword>
<proteinExistence type="predicted"/>
<keyword evidence="1" id="KW-0472">Membrane</keyword>
<reference evidence="2 3" key="1">
    <citation type="submission" date="2014-04" db="EMBL/GenBank/DDBJ databases">
        <authorList>
            <consortium name="DOE Joint Genome Institute"/>
            <person name="Kuo A."/>
            <person name="Kohler A."/>
            <person name="Nagy L.G."/>
            <person name="Floudas D."/>
            <person name="Copeland A."/>
            <person name="Barry K.W."/>
            <person name="Cichocki N."/>
            <person name="Veneault-Fourrey C."/>
            <person name="LaButti K."/>
            <person name="Lindquist E.A."/>
            <person name="Lipzen A."/>
            <person name="Lundell T."/>
            <person name="Morin E."/>
            <person name="Murat C."/>
            <person name="Sun H."/>
            <person name="Tunlid A."/>
            <person name="Henrissat B."/>
            <person name="Grigoriev I.V."/>
            <person name="Hibbett D.S."/>
            <person name="Martin F."/>
            <person name="Nordberg H.P."/>
            <person name="Cantor M.N."/>
            <person name="Hua S.X."/>
        </authorList>
    </citation>
    <scope>NUCLEOTIDE SEQUENCE [LARGE SCALE GENOMIC DNA]</scope>
    <source>
        <strain evidence="2 3">LaAM-08-1</strain>
    </source>
</reference>
<keyword evidence="1" id="KW-1133">Transmembrane helix</keyword>
<evidence type="ECO:0000313" key="3">
    <source>
        <dbReference type="Proteomes" id="UP000054477"/>
    </source>
</evidence>
<evidence type="ECO:0000313" key="2">
    <source>
        <dbReference type="EMBL" id="KIJ97863.1"/>
    </source>
</evidence>
<dbReference type="HOGENOM" id="CLU_2158824_0_0_1"/>
<dbReference type="Proteomes" id="UP000054477">
    <property type="component" value="Unassembled WGS sequence"/>
</dbReference>
<gene>
    <name evidence="2" type="ORF">K443DRAFT_227238</name>
</gene>
<protein>
    <submittedName>
        <fullName evidence="2">Uncharacterized protein</fullName>
    </submittedName>
</protein>
<organism evidence="2 3">
    <name type="scientific">Laccaria amethystina LaAM-08-1</name>
    <dbReference type="NCBI Taxonomy" id="1095629"/>
    <lineage>
        <taxon>Eukaryota</taxon>
        <taxon>Fungi</taxon>
        <taxon>Dikarya</taxon>
        <taxon>Basidiomycota</taxon>
        <taxon>Agaricomycotina</taxon>
        <taxon>Agaricomycetes</taxon>
        <taxon>Agaricomycetidae</taxon>
        <taxon>Agaricales</taxon>
        <taxon>Agaricineae</taxon>
        <taxon>Hydnangiaceae</taxon>
        <taxon>Laccaria</taxon>
    </lineage>
</organism>
<feature type="transmembrane region" description="Helical" evidence="1">
    <location>
        <begin position="86"/>
        <end position="107"/>
    </location>
</feature>
<dbReference type="AlphaFoldDB" id="A0A0C9X8X4"/>
<name>A0A0C9X8X4_9AGAR</name>